<reference key="1">
    <citation type="submission" date="2016-07" db="EMBL/GenBank/DDBJ databases">
        <title>Nontailed viruses are major unrecognized killers of bacteria in the ocean.</title>
        <authorList>
            <person name="Kauffman K."/>
            <person name="Hussain F."/>
            <person name="Yang J."/>
            <person name="Arevalo P."/>
            <person name="Brown J."/>
            <person name="Cutler M."/>
            <person name="Kelly L."/>
            <person name="Polz M.F."/>
        </authorList>
    </citation>
    <scope>NUCLEOTIDE SEQUENCE [LARGE SCALE GENOMIC DNA]</scope>
    <source>
        <strain>10N.261.52.F7</strain>
    </source>
</reference>
<accession>A0AB36XJH5</accession>
<dbReference type="AlphaFoldDB" id="A0AB36XJH5"/>
<organism evidence="1">
    <name type="scientific">Vibrio lentus</name>
    <dbReference type="NCBI Taxonomy" id="136468"/>
    <lineage>
        <taxon>Bacteria</taxon>
        <taxon>Pseudomonadati</taxon>
        <taxon>Pseudomonadota</taxon>
        <taxon>Gammaproteobacteria</taxon>
        <taxon>Vibrionales</taxon>
        <taxon>Vibrionaceae</taxon>
        <taxon>Vibrio</taxon>
    </lineage>
</organism>
<reference evidence="1" key="2">
    <citation type="submission" date="2016-07" db="EMBL/GenBank/DDBJ databases">
        <authorList>
            <person name="Kauffman K."/>
            <person name="Arevalo P."/>
            <person name="Polz M.F."/>
        </authorList>
    </citation>
    <scope>NUCLEOTIDE SEQUENCE</scope>
    <source>
        <strain evidence="1">10N.261.52.F7</strain>
    </source>
</reference>
<reference evidence="1" key="3">
    <citation type="journal article" date="2018" name="Nature">
        <title>A major lineage of non-tailed dsDNA viruses as unrecognized killers of marine bacteria.</title>
        <authorList>
            <person name="Kauffman K.M."/>
            <person name="Hussain F.A."/>
            <person name="Yang J."/>
            <person name="Arevalo P."/>
            <person name="Brown J.M."/>
            <person name="Chang W.K."/>
            <person name="VanInsberghe D."/>
            <person name="Elsherbini J."/>
            <person name="Sharma R.S."/>
            <person name="Cutler M.B."/>
            <person name="Kelly L."/>
            <person name="Polz M.F."/>
        </authorList>
    </citation>
    <scope>NUCLEOTIDE SEQUENCE</scope>
    <source>
        <strain evidence="1">10N.261.52.F7</strain>
    </source>
</reference>
<gene>
    <name evidence="1" type="ORF">BCT99_04970</name>
</gene>
<sequence length="189" mass="21018">MLVDSTRESEGVVVGLFHWDTFYITDSYSWKNGKLKTVGLTNAPDQGFFYGANWKTEVTFSENFKHASISSRTNYFSFSDSFTNNTKSLIELPKVIGTHTNSADGSTWNLQKNGYFIINGECTISGTALKTNFYYRVVNAEATGCSDADKNNTNYGGVVVAFNYKGKIYLNGVFKNNSAILRVNVPIVE</sequence>
<name>A0AB36XJH5_9VIBR</name>
<dbReference type="RefSeq" id="WP_102281498.1">
    <property type="nucleotide sequence ID" value="NZ_JAJGZN020000006.1"/>
</dbReference>
<dbReference type="EMBL" id="MCXM01000024">
    <property type="protein sequence ID" value="PMK44954.1"/>
    <property type="molecule type" value="Genomic_DNA"/>
</dbReference>
<protein>
    <submittedName>
        <fullName evidence="1">Uncharacterized protein</fullName>
    </submittedName>
</protein>
<comment type="caution">
    <text evidence="1">The sequence shown here is derived from an EMBL/GenBank/DDBJ whole genome shotgun (WGS) entry which is preliminary data.</text>
</comment>
<evidence type="ECO:0000313" key="1">
    <source>
        <dbReference type="EMBL" id="PMK44954.1"/>
    </source>
</evidence>
<proteinExistence type="predicted"/>